<gene>
    <name evidence="2" type="ORF">DB313_06125</name>
</gene>
<dbReference type="KEGG" id="btur:DB313_06125"/>
<organism evidence="2 3">
    <name type="scientific">Borrelia turcica IST7</name>
    <dbReference type="NCBI Taxonomy" id="1104446"/>
    <lineage>
        <taxon>Bacteria</taxon>
        <taxon>Pseudomonadati</taxon>
        <taxon>Spirochaetota</taxon>
        <taxon>Spirochaetia</taxon>
        <taxon>Spirochaetales</taxon>
        <taxon>Borreliaceae</taxon>
        <taxon>Borrelia</taxon>
    </lineage>
</organism>
<dbReference type="EMBL" id="CP028890">
    <property type="protein sequence ID" value="AYE37076.1"/>
    <property type="molecule type" value="Genomic_DNA"/>
</dbReference>
<geneLocation type="plasmid" evidence="2 3">
    <name>lp34</name>
</geneLocation>
<accession>A0A386PNM4</accession>
<sequence length="102" mass="11975">MVLLRAIRWLIAILKGFFKQVLLLLKGLASYLIRIVLVLVKALGVLFVYFKDIIISFYNRNSEFILMMFIVIVLFLSFLVLTYQGTLKETCRGFYGRVKCWK</sequence>
<evidence type="ECO:0000256" key="1">
    <source>
        <dbReference type="SAM" id="Phobius"/>
    </source>
</evidence>
<keyword evidence="1" id="KW-0812">Transmembrane</keyword>
<name>A0A386PNM4_9SPIR</name>
<feature type="transmembrane region" description="Helical" evidence="1">
    <location>
        <begin position="64"/>
        <end position="83"/>
    </location>
</feature>
<evidence type="ECO:0000313" key="2">
    <source>
        <dbReference type="EMBL" id="AYE37076.1"/>
    </source>
</evidence>
<feature type="transmembrane region" description="Helical" evidence="1">
    <location>
        <begin position="32"/>
        <end position="58"/>
    </location>
</feature>
<proteinExistence type="predicted"/>
<keyword evidence="1" id="KW-1133">Transmembrane helix</keyword>
<keyword evidence="2" id="KW-0614">Plasmid</keyword>
<protein>
    <submittedName>
        <fullName evidence="2">Uncharacterized protein</fullName>
    </submittedName>
</protein>
<keyword evidence="3" id="KW-1185">Reference proteome</keyword>
<reference evidence="2 3" key="1">
    <citation type="journal article" date="2018" name="Infect. Genet. Evol.">
        <title>Genome-wide analysis of Borrelia turcica and 'Candidatus Borrelia tachyglossi' shows relapsing fever-like genomes with unique genomic links to Lyme disease Borrelia.</title>
        <authorList>
            <person name="Gofton A.W."/>
            <person name="Margos G."/>
            <person name="Fingerle V."/>
            <person name="Hepner S."/>
            <person name="Loh S.M."/>
            <person name="Ryan U."/>
            <person name="Irwin P."/>
            <person name="Oskam C.L."/>
        </authorList>
    </citation>
    <scope>NUCLEOTIDE SEQUENCE [LARGE SCALE GENOMIC DNA]</scope>
    <source>
        <strain evidence="2 3">IST7</strain>
        <plasmid evidence="2">lp34</plasmid>
    </source>
</reference>
<keyword evidence="1" id="KW-0472">Membrane</keyword>
<dbReference type="Proteomes" id="UP000275571">
    <property type="component" value="Plasmid lp34"/>
</dbReference>
<evidence type="ECO:0000313" key="3">
    <source>
        <dbReference type="Proteomes" id="UP000275571"/>
    </source>
</evidence>
<dbReference type="AlphaFoldDB" id="A0A386PNM4"/>
<dbReference type="RefSeq" id="WP_120104997.1">
    <property type="nucleotide sequence ID" value="NZ_CP028890.1"/>
</dbReference>